<reference evidence="5 6" key="1">
    <citation type="submission" date="2019-02" db="EMBL/GenBank/DDBJ databases">
        <title>Deep-cultivation of Planctomycetes and their phenomic and genomic characterization uncovers novel biology.</title>
        <authorList>
            <person name="Wiegand S."/>
            <person name="Jogler M."/>
            <person name="Boedeker C."/>
            <person name="Pinto D."/>
            <person name="Vollmers J."/>
            <person name="Rivas-Marin E."/>
            <person name="Kohn T."/>
            <person name="Peeters S.H."/>
            <person name="Heuer A."/>
            <person name="Rast P."/>
            <person name="Oberbeckmann S."/>
            <person name="Bunk B."/>
            <person name="Jeske O."/>
            <person name="Meyerdierks A."/>
            <person name="Storesund J.E."/>
            <person name="Kallscheuer N."/>
            <person name="Luecker S."/>
            <person name="Lage O.M."/>
            <person name="Pohl T."/>
            <person name="Merkel B.J."/>
            <person name="Hornburger P."/>
            <person name="Mueller R.-W."/>
            <person name="Bruemmer F."/>
            <person name="Labrenz M."/>
            <person name="Spormann A.M."/>
            <person name="Op Den Camp H."/>
            <person name="Overmann J."/>
            <person name="Amann R."/>
            <person name="Jetten M.S.M."/>
            <person name="Mascher T."/>
            <person name="Medema M.H."/>
            <person name="Devos D.P."/>
            <person name="Kaster A.-K."/>
            <person name="Ovreas L."/>
            <person name="Rohde M."/>
            <person name="Galperin M.Y."/>
            <person name="Jogler C."/>
        </authorList>
    </citation>
    <scope>NUCLEOTIDE SEQUENCE [LARGE SCALE GENOMIC DNA]</scope>
    <source>
        <strain evidence="5 6">Pan54</strain>
    </source>
</reference>
<evidence type="ECO:0000256" key="1">
    <source>
        <dbReference type="ARBA" id="ARBA00007118"/>
    </source>
</evidence>
<name>A0A5C5XJJ8_9PLAN</name>
<dbReference type="EMBL" id="SJPG01000001">
    <property type="protein sequence ID" value="TWT62285.1"/>
    <property type="molecule type" value="Genomic_DNA"/>
</dbReference>
<organism evidence="5 6">
    <name type="scientific">Rubinisphaera italica</name>
    <dbReference type="NCBI Taxonomy" id="2527969"/>
    <lineage>
        <taxon>Bacteria</taxon>
        <taxon>Pseudomonadati</taxon>
        <taxon>Planctomycetota</taxon>
        <taxon>Planctomycetia</taxon>
        <taxon>Planctomycetales</taxon>
        <taxon>Planctomycetaceae</taxon>
        <taxon>Rubinisphaera</taxon>
    </lineage>
</organism>
<evidence type="ECO:0000313" key="5">
    <source>
        <dbReference type="EMBL" id="TWT62285.1"/>
    </source>
</evidence>
<proteinExistence type="inferred from homology"/>
<dbReference type="Pfam" id="PF00881">
    <property type="entry name" value="Nitroreductase"/>
    <property type="match status" value="1"/>
</dbReference>
<feature type="region of interest" description="Disordered" evidence="3">
    <location>
        <begin position="175"/>
        <end position="198"/>
    </location>
</feature>
<evidence type="ECO:0000256" key="3">
    <source>
        <dbReference type="SAM" id="MobiDB-lite"/>
    </source>
</evidence>
<comment type="caution">
    <text evidence="5">The sequence shown here is derived from an EMBL/GenBank/DDBJ whole genome shotgun (WGS) entry which is preliminary data.</text>
</comment>
<sequence>MTQLPNPLDHRQSDHPINELFLMRWSPRAISGEAIPEAQLMSLLEAARWAPSTYNEQEWRFLYATRDSEHWQTFFNLLMEANQAWCDKAAVLMVVVSHKVFSRNGNPNPVHTFDAGAAFENLALQGATMGLVVHGMAGFNQSNARRELKIPDDYAVEAMIAIGQPGELEVLSEELRGREEPTGRKPVDEISCEGPFSF</sequence>
<dbReference type="Gene3D" id="3.40.109.10">
    <property type="entry name" value="NADH Oxidase"/>
    <property type="match status" value="1"/>
</dbReference>
<dbReference type="PANTHER" id="PTHR43673:SF10">
    <property type="entry name" value="NADH DEHYDROGENASE_NAD(P)H NITROREDUCTASE XCC3605-RELATED"/>
    <property type="match status" value="1"/>
</dbReference>
<dbReference type="GO" id="GO:0016491">
    <property type="term" value="F:oxidoreductase activity"/>
    <property type="evidence" value="ECO:0007669"/>
    <property type="project" value="UniProtKB-KW"/>
</dbReference>
<feature type="domain" description="Nitroreductase" evidence="4">
    <location>
        <begin position="23"/>
        <end position="82"/>
    </location>
</feature>
<feature type="compositionally biased region" description="Basic and acidic residues" evidence="3">
    <location>
        <begin position="175"/>
        <end position="188"/>
    </location>
</feature>
<dbReference type="AlphaFoldDB" id="A0A5C5XJJ8"/>
<evidence type="ECO:0000256" key="2">
    <source>
        <dbReference type="ARBA" id="ARBA00023002"/>
    </source>
</evidence>
<evidence type="ECO:0000259" key="4">
    <source>
        <dbReference type="Pfam" id="PF00881"/>
    </source>
</evidence>
<accession>A0A5C5XJJ8</accession>
<dbReference type="InterPro" id="IPR000415">
    <property type="entry name" value="Nitroreductase-like"/>
</dbReference>
<dbReference type="CDD" id="cd02138">
    <property type="entry name" value="TdsD-like"/>
    <property type="match status" value="1"/>
</dbReference>
<protein>
    <submittedName>
        <fullName evidence="5">Malonic semialdehyde reductase</fullName>
    </submittedName>
</protein>
<dbReference type="OrthoDB" id="9782629at2"/>
<dbReference type="Proteomes" id="UP000316095">
    <property type="component" value="Unassembled WGS sequence"/>
</dbReference>
<dbReference type="InterPro" id="IPR029479">
    <property type="entry name" value="Nitroreductase"/>
</dbReference>
<dbReference type="RefSeq" id="WP_146504162.1">
    <property type="nucleotide sequence ID" value="NZ_SJPG01000001.1"/>
</dbReference>
<comment type="similarity">
    <text evidence="1">Belongs to the nitroreductase family.</text>
</comment>
<evidence type="ECO:0000313" key="6">
    <source>
        <dbReference type="Proteomes" id="UP000316095"/>
    </source>
</evidence>
<keyword evidence="2" id="KW-0560">Oxidoreductase</keyword>
<dbReference type="SUPFAM" id="SSF55469">
    <property type="entry name" value="FMN-dependent nitroreductase-like"/>
    <property type="match status" value="1"/>
</dbReference>
<keyword evidence="6" id="KW-1185">Reference proteome</keyword>
<dbReference type="PANTHER" id="PTHR43673">
    <property type="entry name" value="NAD(P)H NITROREDUCTASE YDGI-RELATED"/>
    <property type="match status" value="1"/>
</dbReference>
<gene>
    <name evidence="5" type="ORF">Pan54_30260</name>
</gene>